<evidence type="ECO:0000256" key="1">
    <source>
        <dbReference type="SAM" id="MobiDB-lite"/>
    </source>
</evidence>
<dbReference type="EMBL" id="PSNX01000002">
    <property type="protein sequence ID" value="PPE67691.1"/>
    <property type="molecule type" value="Genomic_DNA"/>
</dbReference>
<feature type="transmembrane region" description="Helical" evidence="2">
    <location>
        <begin position="917"/>
        <end position="939"/>
    </location>
</feature>
<reference evidence="4 5" key="1">
    <citation type="submission" date="2018-02" db="EMBL/GenBank/DDBJ databases">
        <title>Reclassifiation of [Polyangium] brachysporum DSM 7029 as Guopingzhaonella breviflexa gen. nov., sp. nov., a member of the family Comamonadaceae.</title>
        <authorList>
            <person name="Tang B."/>
        </authorList>
    </citation>
    <scope>NUCLEOTIDE SEQUENCE [LARGE SCALE GENOMIC DNA]</scope>
    <source>
        <strain evidence="4 5">BCRC 80649</strain>
    </source>
</reference>
<protein>
    <recommendedName>
        <fullName evidence="3">Toxin VasX N-terminal region domain-containing protein</fullName>
    </recommendedName>
</protein>
<name>A0A2S5SY94_9BURK</name>
<dbReference type="Proteomes" id="UP000238605">
    <property type="component" value="Unassembled WGS sequence"/>
</dbReference>
<dbReference type="OrthoDB" id="8765516at2"/>
<accession>A0A2S5SY94</accession>
<keyword evidence="2" id="KW-1133">Transmembrane helix</keyword>
<feature type="region of interest" description="Disordered" evidence="1">
    <location>
        <begin position="979"/>
        <end position="998"/>
    </location>
</feature>
<evidence type="ECO:0000313" key="4">
    <source>
        <dbReference type="EMBL" id="PPE67691.1"/>
    </source>
</evidence>
<dbReference type="InterPro" id="IPR046864">
    <property type="entry name" value="VasX_N"/>
</dbReference>
<dbReference type="NCBIfam" id="NF041559">
    <property type="entry name" value="BTH_I2691_fam"/>
    <property type="match status" value="1"/>
</dbReference>
<dbReference type="AlphaFoldDB" id="A0A2S5SY94"/>
<feature type="domain" description="Toxin VasX N-terminal region" evidence="3">
    <location>
        <begin position="8"/>
        <end position="162"/>
    </location>
</feature>
<organism evidence="4 5">
    <name type="scientific">Caldimonas caldifontis</name>
    <dbReference type="NCBI Taxonomy" id="1452508"/>
    <lineage>
        <taxon>Bacteria</taxon>
        <taxon>Pseudomonadati</taxon>
        <taxon>Pseudomonadota</taxon>
        <taxon>Betaproteobacteria</taxon>
        <taxon>Burkholderiales</taxon>
        <taxon>Sphaerotilaceae</taxon>
        <taxon>Caldimonas</taxon>
    </lineage>
</organism>
<dbReference type="RefSeq" id="WP_104300551.1">
    <property type="nucleotide sequence ID" value="NZ_PSNX01000002.1"/>
</dbReference>
<comment type="caution">
    <text evidence="4">The sequence shown here is derived from an EMBL/GenBank/DDBJ whole genome shotgun (WGS) entry which is preliminary data.</text>
</comment>
<keyword evidence="5" id="KW-1185">Reference proteome</keyword>
<sequence>MNASAKECRYCHKSGLSLLLLRPSPIALHSDLQAPGSAHARPDPELVAPFTPQGLTQTRPVLRLLRAGYVHLYIPKTNQWRTWRVTEQAHLLAQDHPAFGVPSAETVCTRAEHNASGFRLLPIAQAHELMGQSIWLAFSANLWSDGLKARNRANPQAMVEVRLGTTAAPAFKPDAQNLRRQVLECNVPAWHLPRIEARLQPLYPFNSLARPEQIEHMAQTLRQAAAAHPKTAGHELAVVLPDPLGYAAELNALRLARHELTKQALARPEHSHPLASLHMLEGLRQAVIDEQEAHSWEAVSPVMNGGAFKDLMRVRPHPRGWPEGTRWEPFTAREDLVQHGPGMGRVVFPDHAQRAERWALEAAQRNWQRYRNYLDEAHIGRWRQQFEQTMRAAHGEPQARLETDWMAALHSPELARYLNLHFDDQDPNRVGTAQDHSPGEAFAREVASAWTPAPLSEAQDLNERYRAQLDKRPTDADAYVWHALLGNQAALKEGVAQYLLDQRADKLHDLSAGLFTALEEGMPVHPFMARYSWLTRPGFVGASLVITQSWTSLLGLAAATMPTASALAGQSSRLQQRLTGAMMVSRTIALAGHSAVQQSALRRPLLVEIELSLQEARDLMARRRAAGADALSNTQLKRMAGPSREARIRLQLATDTVEARAAGVAAADLAASGAGSVAGAAAARAAAAAAPAGALRVSEEVFARLVHAQAHWQHKAVALTDELARALPGAALTLEGQIGLLGLWINGVGVVSNFEKWSTSGSALDFVNTVDALLGTVAGGAQVAEAAWGASLTHRLGEQAAKRAVSVAVLQAVGSVAGAASGFSLTVGQGIKAARSISAGNEASAAAYFSSTGAALGFTASSGILAWGAVAGVINRRLGTQGALWRGAARARLANMAVRRVSTHLGLRAATGLGLGLTGWGLILLGLTLVGEVVAIVLTPSAQQEFIRRTYFGVGPTKFATLDEEILALEALGQGVNPADAAREARRPQSISELGPMP</sequence>
<proteinExistence type="predicted"/>
<keyword evidence="2" id="KW-0812">Transmembrane</keyword>
<keyword evidence="2" id="KW-0472">Membrane</keyword>
<evidence type="ECO:0000256" key="2">
    <source>
        <dbReference type="SAM" id="Phobius"/>
    </source>
</evidence>
<evidence type="ECO:0000313" key="5">
    <source>
        <dbReference type="Proteomes" id="UP000238605"/>
    </source>
</evidence>
<dbReference type="Pfam" id="PF20249">
    <property type="entry name" value="VasX_N"/>
    <property type="match status" value="1"/>
</dbReference>
<dbReference type="InterPro" id="IPR048126">
    <property type="entry name" value="Toxin_VasX"/>
</dbReference>
<evidence type="ECO:0000259" key="3">
    <source>
        <dbReference type="Pfam" id="PF20249"/>
    </source>
</evidence>
<gene>
    <name evidence="4" type="ORF">C1704_02170</name>
</gene>
<dbReference type="CDD" id="cd20707">
    <property type="entry name" value="MIX_III"/>
    <property type="match status" value="1"/>
</dbReference>